<protein>
    <recommendedName>
        <fullName evidence="13">Cytochrome b5 heme-binding domain-containing protein</fullName>
    </recommendedName>
</protein>
<dbReference type="RefSeq" id="XP_026614326.1">
    <property type="nucleotide sequence ID" value="XM_026761643.1"/>
</dbReference>
<dbReference type="EMBL" id="NKHU02000100">
    <property type="protein sequence ID" value="RHZ55430.1"/>
    <property type="molecule type" value="Genomic_DNA"/>
</dbReference>
<keyword evidence="9" id="KW-0408">Iron</keyword>
<evidence type="ECO:0000313" key="14">
    <source>
        <dbReference type="EMBL" id="RHZ55430.1"/>
    </source>
</evidence>
<keyword evidence="2" id="KW-0813">Transport</keyword>
<evidence type="ECO:0000256" key="4">
    <source>
        <dbReference type="ARBA" id="ARBA00022692"/>
    </source>
</evidence>
<dbReference type="VEuPathDB" id="FungiDB:CDV56_108024"/>
<dbReference type="GeneID" id="38129998"/>
<evidence type="ECO:0000256" key="1">
    <source>
        <dbReference type="ARBA" id="ARBA00004131"/>
    </source>
</evidence>
<dbReference type="AlphaFoldDB" id="A0A397H4T1"/>
<organism evidence="14 15">
    <name type="scientific">Aspergillus thermomutatus</name>
    <name type="common">Neosartorya pseudofischeri</name>
    <dbReference type="NCBI Taxonomy" id="41047"/>
    <lineage>
        <taxon>Eukaryota</taxon>
        <taxon>Fungi</taxon>
        <taxon>Dikarya</taxon>
        <taxon>Ascomycota</taxon>
        <taxon>Pezizomycotina</taxon>
        <taxon>Eurotiomycetes</taxon>
        <taxon>Eurotiomycetidae</taxon>
        <taxon>Eurotiales</taxon>
        <taxon>Aspergillaceae</taxon>
        <taxon>Aspergillus</taxon>
        <taxon>Aspergillus subgen. Fumigati</taxon>
    </lineage>
</organism>
<evidence type="ECO:0000256" key="3">
    <source>
        <dbReference type="ARBA" id="ARBA00022617"/>
    </source>
</evidence>
<evidence type="ECO:0000256" key="9">
    <source>
        <dbReference type="ARBA" id="ARBA00023004"/>
    </source>
</evidence>
<dbReference type="GO" id="GO:0005789">
    <property type="term" value="C:endoplasmic reticulum membrane"/>
    <property type="evidence" value="ECO:0007669"/>
    <property type="project" value="UniProtKB-SubCell"/>
</dbReference>
<feature type="domain" description="Cytochrome b5 heme-binding" evidence="13">
    <location>
        <begin position="12"/>
        <end position="88"/>
    </location>
</feature>
<evidence type="ECO:0000256" key="7">
    <source>
        <dbReference type="ARBA" id="ARBA00022848"/>
    </source>
</evidence>
<comment type="subcellular location">
    <subcellularLocation>
        <location evidence="1">Endoplasmic reticulum membrane</location>
        <topology evidence="1">Single-pass membrane protein</topology>
        <orientation evidence="1">Cytoplasmic side</orientation>
    </subcellularLocation>
    <subcellularLocation>
        <location evidence="11">Microsome membrane</location>
        <topology evidence="11">Single-pass membrane protein</topology>
        <orientation evidence="11">Cytoplasmic side</orientation>
    </subcellularLocation>
</comment>
<dbReference type="InterPro" id="IPR001199">
    <property type="entry name" value="Cyt_B5-like_heme/steroid-bd"/>
</dbReference>
<dbReference type="SUPFAM" id="SSF55856">
    <property type="entry name" value="Cytochrome b5-like heme/steroid binding domain"/>
    <property type="match status" value="1"/>
</dbReference>
<keyword evidence="10" id="KW-0472">Membrane</keyword>
<keyword evidence="5" id="KW-0479">Metal-binding</keyword>
<dbReference type="GO" id="GO:0046872">
    <property type="term" value="F:metal ion binding"/>
    <property type="evidence" value="ECO:0007669"/>
    <property type="project" value="UniProtKB-KW"/>
</dbReference>
<evidence type="ECO:0000256" key="8">
    <source>
        <dbReference type="ARBA" id="ARBA00022982"/>
    </source>
</evidence>
<dbReference type="PRINTS" id="PR00363">
    <property type="entry name" value="CYTOCHROMEB5"/>
</dbReference>
<comment type="similarity">
    <text evidence="12">Belongs to the cytochrome b5 family.</text>
</comment>
<gene>
    <name evidence="14" type="ORF">CDV56_108024</name>
</gene>
<dbReference type="PROSITE" id="PS50255">
    <property type="entry name" value="CYTOCHROME_B5_2"/>
    <property type="match status" value="1"/>
</dbReference>
<dbReference type="PANTHER" id="PTHR19359:SF150">
    <property type="entry name" value="CYTOCHROME B5"/>
    <property type="match status" value="1"/>
</dbReference>
<keyword evidence="7" id="KW-0492">Microsome</keyword>
<dbReference type="SMART" id="SM01117">
    <property type="entry name" value="Cyt-b5"/>
    <property type="match status" value="1"/>
</dbReference>
<evidence type="ECO:0000256" key="12">
    <source>
        <dbReference type="ARBA" id="ARBA00038168"/>
    </source>
</evidence>
<dbReference type="GO" id="GO:0020037">
    <property type="term" value="F:heme binding"/>
    <property type="evidence" value="ECO:0007669"/>
    <property type="project" value="TreeGrafter"/>
</dbReference>
<evidence type="ECO:0000313" key="15">
    <source>
        <dbReference type="Proteomes" id="UP000215305"/>
    </source>
</evidence>
<proteinExistence type="inferred from homology"/>
<sequence>QSWSEVTMASSLPIYSLQDVSRHNTSKDLWVIIDKEVFDLTLFQAEHPGGDRILRKVAGKDATDEFLQYHSASILARYRERLQVGVLTAETPEPKKGFLSRLFSS</sequence>
<keyword evidence="8" id="KW-0249">Electron transport</keyword>
<dbReference type="Proteomes" id="UP000215305">
    <property type="component" value="Unassembled WGS sequence"/>
</dbReference>
<keyword evidence="4" id="KW-0812">Transmembrane</keyword>
<name>A0A397H4T1_ASPTH</name>
<dbReference type="GO" id="GO:0016126">
    <property type="term" value="P:sterol biosynthetic process"/>
    <property type="evidence" value="ECO:0007669"/>
    <property type="project" value="TreeGrafter"/>
</dbReference>
<evidence type="ECO:0000256" key="6">
    <source>
        <dbReference type="ARBA" id="ARBA00022824"/>
    </source>
</evidence>
<evidence type="ECO:0000256" key="2">
    <source>
        <dbReference type="ARBA" id="ARBA00022448"/>
    </source>
</evidence>
<evidence type="ECO:0000256" key="10">
    <source>
        <dbReference type="ARBA" id="ARBA00023136"/>
    </source>
</evidence>
<dbReference type="InterPro" id="IPR050668">
    <property type="entry name" value="Cytochrome_b5"/>
</dbReference>
<dbReference type="PANTHER" id="PTHR19359">
    <property type="entry name" value="CYTOCHROME B5"/>
    <property type="match status" value="1"/>
</dbReference>
<evidence type="ECO:0000256" key="5">
    <source>
        <dbReference type="ARBA" id="ARBA00022723"/>
    </source>
</evidence>
<accession>A0A397H4T1</accession>
<keyword evidence="15" id="KW-1185">Reference proteome</keyword>
<dbReference type="Pfam" id="PF00173">
    <property type="entry name" value="Cyt-b5"/>
    <property type="match status" value="1"/>
</dbReference>
<evidence type="ECO:0000256" key="11">
    <source>
        <dbReference type="ARBA" id="ARBA00037877"/>
    </source>
</evidence>
<dbReference type="Gene3D" id="3.10.120.10">
    <property type="entry name" value="Cytochrome b5-like heme/steroid binding domain"/>
    <property type="match status" value="1"/>
</dbReference>
<dbReference type="OrthoDB" id="260519at2759"/>
<dbReference type="STRING" id="41047.A0A397H4T1"/>
<keyword evidence="6" id="KW-0256">Endoplasmic reticulum</keyword>
<keyword evidence="3" id="KW-0349">Heme</keyword>
<evidence type="ECO:0000259" key="13">
    <source>
        <dbReference type="PROSITE" id="PS50255"/>
    </source>
</evidence>
<dbReference type="InterPro" id="IPR036400">
    <property type="entry name" value="Cyt_B5-like_heme/steroid_sf"/>
</dbReference>
<reference evidence="14" key="1">
    <citation type="submission" date="2018-08" db="EMBL/GenBank/DDBJ databases">
        <title>Draft genome sequence of azole-resistant Aspergillus thermomutatus (Neosartorya pseudofischeri) strain HMR AF 39, isolated from a human nasal aspirate.</title>
        <authorList>
            <person name="Parent-Michaud M."/>
            <person name="Dufresne P.J."/>
            <person name="Fournier E."/>
            <person name="Martineau C."/>
            <person name="Moreira S."/>
            <person name="Perkins V."/>
            <person name="De Repentigny L."/>
            <person name="Dufresne S.F."/>
        </authorList>
    </citation>
    <scope>NUCLEOTIDE SEQUENCE [LARGE SCALE GENOMIC DNA]</scope>
    <source>
        <strain evidence="14">HMR AF 39</strain>
    </source>
</reference>
<comment type="caution">
    <text evidence="14">The sequence shown here is derived from an EMBL/GenBank/DDBJ whole genome shotgun (WGS) entry which is preliminary data.</text>
</comment>
<feature type="non-terminal residue" evidence="14">
    <location>
        <position position="1"/>
    </location>
</feature>